<sequence length="157" mass="16363">MIASGSGDEPYAEHDGAVLLLLLLAGLVAVLWLTLRGITGLVRARRTGPGGQVFLAPAAVLAWGATVGMYTWGLLHLFFFDDHVQAQACHRVLGGGEVSGYVPTFLPLHFGCRAGDGRVVEAVIPSYVNPATALLGIGAVALTGFAVTRRTREAVPG</sequence>
<name>A0ABP7PUF3_9ACTN</name>
<proteinExistence type="predicted"/>
<evidence type="ECO:0000313" key="3">
    <source>
        <dbReference type="Proteomes" id="UP001500034"/>
    </source>
</evidence>
<keyword evidence="1" id="KW-0812">Transmembrane</keyword>
<keyword evidence="1" id="KW-0472">Membrane</keyword>
<evidence type="ECO:0000313" key="2">
    <source>
        <dbReference type="EMBL" id="GAA3971437.1"/>
    </source>
</evidence>
<dbReference type="RefSeq" id="WP_345591582.1">
    <property type="nucleotide sequence ID" value="NZ_BAABCQ010000033.1"/>
</dbReference>
<protein>
    <submittedName>
        <fullName evidence="2">Uncharacterized protein</fullName>
    </submittedName>
</protein>
<feature type="transmembrane region" description="Helical" evidence="1">
    <location>
        <begin position="16"/>
        <end position="33"/>
    </location>
</feature>
<dbReference type="EMBL" id="BAABCQ010000033">
    <property type="protein sequence ID" value="GAA3971437.1"/>
    <property type="molecule type" value="Genomic_DNA"/>
</dbReference>
<keyword evidence="3" id="KW-1185">Reference proteome</keyword>
<keyword evidence="1" id="KW-1133">Transmembrane helix</keyword>
<accession>A0ABP7PUF3</accession>
<feature type="transmembrane region" description="Helical" evidence="1">
    <location>
        <begin position="127"/>
        <end position="147"/>
    </location>
</feature>
<organism evidence="2 3">
    <name type="scientific">Streptomyces marokkonensis</name>
    <dbReference type="NCBI Taxonomy" id="324855"/>
    <lineage>
        <taxon>Bacteria</taxon>
        <taxon>Bacillati</taxon>
        <taxon>Actinomycetota</taxon>
        <taxon>Actinomycetes</taxon>
        <taxon>Kitasatosporales</taxon>
        <taxon>Streptomycetaceae</taxon>
        <taxon>Streptomyces</taxon>
    </lineage>
</organism>
<gene>
    <name evidence="2" type="ORF">GCM10022384_22970</name>
</gene>
<evidence type="ECO:0000256" key="1">
    <source>
        <dbReference type="SAM" id="Phobius"/>
    </source>
</evidence>
<feature type="transmembrane region" description="Helical" evidence="1">
    <location>
        <begin position="53"/>
        <end position="72"/>
    </location>
</feature>
<comment type="caution">
    <text evidence="2">The sequence shown here is derived from an EMBL/GenBank/DDBJ whole genome shotgun (WGS) entry which is preliminary data.</text>
</comment>
<dbReference type="Proteomes" id="UP001500034">
    <property type="component" value="Unassembled WGS sequence"/>
</dbReference>
<reference evidence="3" key="1">
    <citation type="journal article" date="2019" name="Int. J. Syst. Evol. Microbiol.">
        <title>The Global Catalogue of Microorganisms (GCM) 10K type strain sequencing project: providing services to taxonomists for standard genome sequencing and annotation.</title>
        <authorList>
            <consortium name="The Broad Institute Genomics Platform"/>
            <consortium name="The Broad Institute Genome Sequencing Center for Infectious Disease"/>
            <person name="Wu L."/>
            <person name="Ma J."/>
        </authorList>
    </citation>
    <scope>NUCLEOTIDE SEQUENCE [LARGE SCALE GENOMIC DNA]</scope>
    <source>
        <strain evidence="3">JCM 17027</strain>
    </source>
</reference>